<keyword evidence="3" id="KW-1185">Reference proteome</keyword>
<sequence length="133" mass="15430">MLENQQEANLPGKNQENVSNREKGLQTLRDIQKIKRQEVGEEIGSLTKKASHMAESNLLDSLMERKISLRKLLNLCPSFKEKVFSQLRKDMKNSDEEEPTMSECWIAQPQEAARIRDDNVARINFAIRKNEMK</sequence>
<feature type="compositionally biased region" description="Basic and acidic residues" evidence="1">
    <location>
        <begin position="19"/>
        <end position="30"/>
    </location>
</feature>
<reference evidence="2" key="1">
    <citation type="submission" date="2021-01" db="EMBL/GenBank/DDBJ databases">
        <title>Adiantum capillus-veneris genome.</title>
        <authorList>
            <person name="Fang Y."/>
            <person name="Liao Q."/>
        </authorList>
    </citation>
    <scope>NUCLEOTIDE SEQUENCE</scope>
    <source>
        <strain evidence="2">H3</strain>
        <tissue evidence="2">Leaf</tissue>
    </source>
</reference>
<accession>A0A9D4Z5S0</accession>
<comment type="caution">
    <text evidence="2">The sequence shown here is derived from an EMBL/GenBank/DDBJ whole genome shotgun (WGS) entry which is preliminary data.</text>
</comment>
<evidence type="ECO:0000313" key="3">
    <source>
        <dbReference type="Proteomes" id="UP000886520"/>
    </source>
</evidence>
<protein>
    <submittedName>
        <fullName evidence="2">Uncharacterized protein</fullName>
    </submittedName>
</protein>
<feature type="compositionally biased region" description="Polar residues" evidence="1">
    <location>
        <begin position="1"/>
        <end position="18"/>
    </location>
</feature>
<organism evidence="2 3">
    <name type="scientific">Adiantum capillus-veneris</name>
    <name type="common">Maidenhair fern</name>
    <dbReference type="NCBI Taxonomy" id="13818"/>
    <lineage>
        <taxon>Eukaryota</taxon>
        <taxon>Viridiplantae</taxon>
        <taxon>Streptophyta</taxon>
        <taxon>Embryophyta</taxon>
        <taxon>Tracheophyta</taxon>
        <taxon>Polypodiopsida</taxon>
        <taxon>Polypodiidae</taxon>
        <taxon>Polypodiales</taxon>
        <taxon>Pteridineae</taxon>
        <taxon>Pteridaceae</taxon>
        <taxon>Vittarioideae</taxon>
        <taxon>Adiantum</taxon>
    </lineage>
</organism>
<proteinExistence type="predicted"/>
<dbReference type="AlphaFoldDB" id="A0A9D4Z5S0"/>
<dbReference type="EMBL" id="JABFUD020000021">
    <property type="protein sequence ID" value="KAI5063473.1"/>
    <property type="molecule type" value="Genomic_DNA"/>
</dbReference>
<evidence type="ECO:0000256" key="1">
    <source>
        <dbReference type="SAM" id="MobiDB-lite"/>
    </source>
</evidence>
<dbReference type="Proteomes" id="UP000886520">
    <property type="component" value="Chromosome 21"/>
</dbReference>
<gene>
    <name evidence="2" type="ORF">GOP47_0022020</name>
</gene>
<feature type="region of interest" description="Disordered" evidence="1">
    <location>
        <begin position="1"/>
        <end position="30"/>
    </location>
</feature>
<name>A0A9D4Z5S0_ADICA</name>
<evidence type="ECO:0000313" key="2">
    <source>
        <dbReference type="EMBL" id="KAI5063473.1"/>
    </source>
</evidence>